<dbReference type="GO" id="GO:0003677">
    <property type="term" value="F:DNA binding"/>
    <property type="evidence" value="ECO:0007669"/>
    <property type="project" value="InterPro"/>
</dbReference>
<gene>
    <name evidence="3" type="ORF">DSL64_02680</name>
</gene>
<evidence type="ECO:0000259" key="2">
    <source>
        <dbReference type="Pfam" id="PF07695"/>
    </source>
</evidence>
<dbReference type="AlphaFoldDB" id="A0A3D8YI63"/>
<evidence type="ECO:0000313" key="3">
    <source>
        <dbReference type="EMBL" id="REA64472.1"/>
    </source>
</evidence>
<evidence type="ECO:0000313" key="4">
    <source>
        <dbReference type="Proteomes" id="UP000256373"/>
    </source>
</evidence>
<accession>A0A3D8YI63</accession>
<organism evidence="3 4">
    <name type="scientific">Dyadobacter luteus</name>
    <dbReference type="NCBI Taxonomy" id="2259619"/>
    <lineage>
        <taxon>Bacteria</taxon>
        <taxon>Pseudomonadati</taxon>
        <taxon>Bacteroidota</taxon>
        <taxon>Cytophagia</taxon>
        <taxon>Cytophagales</taxon>
        <taxon>Spirosomataceae</taxon>
        <taxon>Dyadobacter</taxon>
    </lineage>
</organism>
<feature type="transmembrane region" description="Helical" evidence="1">
    <location>
        <begin position="367"/>
        <end position="389"/>
    </location>
</feature>
<dbReference type="Proteomes" id="UP000256373">
    <property type="component" value="Unassembled WGS sequence"/>
</dbReference>
<name>A0A3D8YI63_9BACT</name>
<evidence type="ECO:0000256" key="1">
    <source>
        <dbReference type="SAM" id="Phobius"/>
    </source>
</evidence>
<dbReference type="GO" id="GO:0006355">
    <property type="term" value="P:regulation of DNA-templated transcription"/>
    <property type="evidence" value="ECO:0007669"/>
    <property type="project" value="InterPro"/>
</dbReference>
<proteinExistence type="predicted"/>
<reference evidence="3 4" key="1">
    <citation type="submission" date="2018-07" db="EMBL/GenBank/DDBJ databases">
        <title>Dyadobacter roseus sp. nov., isolated from rose rhizosphere soil.</title>
        <authorList>
            <person name="Chen L."/>
        </authorList>
    </citation>
    <scope>NUCLEOTIDE SEQUENCE [LARGE SCALE GENOMIC DNA]</scope>
    <source>
        <strain evidence="3 4">RS19</strain>
    </source>
</reference>
<feature type="transmembrane region" description="Helical" evidence="1">
    <location>
        <begin position="197"/>
        <end position="218"/>
    </location>
</feature>
<keyword evidence="1" id="KW-1133">Transmembrane helix</keyword>
<feature type="transmembrane region" description="Helical" evidence="1">
    <location>
        <begin position="395"/>
        <end position="414"/>
    </location>
</feature>
<dbReference type="EMBL" id="QNUL01000001">
    <property type="protein sequence ID" value="REA64472.1"/>
    <property type="molecule type" value="Genomic_DNA"/>
</dbReference>
<comment type="caution">
    <text evidence="3">The sequence shown here is derived from an EMBL/GenBank/DDBJ whole genome shotgun (WGS) entry which is preliminary data.</text>
</comment>
<protein>
    <recommendedName>
        <fullName evidence="2">7TM-DISM receptor extracellular domain-containing protein</fullName>
    </recommendedName>
</protein>
<dbReference type="Gene3D" id="1.10.10.10">
    <property type="entry name" value="Winged helix-like DNA-binding domain superfamily/Winged helix DNA-binding domain"/>
    <property type="match status" value="1"/>
</dbReference>
<feature type="transmembrane region" description="Helical" evidence="1">
    <location>
        <begin position="335"/>
        <end position="355"/>
    </location>
</feature>
<keyword evidence="1" id="KW-0472">Membrane</keyword>
<feature type="domain" description="7TM-DISM receptor extracellular" evidence="2">
    <location>
        <begin position="197"/>
        <end position="416"/>
    </location>
</feature>
<feature type="transmembrane region" description="Helical" evidence="1">
    <location>
        <begin position="271"/>
        <end position="288"/>
    </location>
</feature>
<dbReference type="InterPro" id="IPR016032">
    <property type="entry name" value="Sig_transdc_resp-reg_C-effctor"/>
</dbReference>
<sequence>MPGFRIVVHSHPLPKPPLVLYRITLIVFFFSLTETVFCQPVLQLPYEGKGKPLSAVVSITNDRGYSITNLTENPDVVFRAAPGQVSSGQNYWLKISVDNPNRLSEDFVVRIIPQFNNTLYYFDPDQRQWLTSQTDAANNDGSRLLGRHPLSFPAQSTSVFFVKLDFSKLGGGDKQIKLDVSFQRADLAAAHEQTVRLAWVCCVIVLLVFIFNNIYIYWSFRDKAVLYYLLAQLGGMIYITSYRWIFNELLPVYIFNVGVHDMITFYDVPRILMHLSILLVLCAITAFTREFLNTKTYLPKTDHLLRSCARAYGVFTLVAILINLAGISIEYYTLAFDNLACCLLIILIMWAASAAYAKKIPFATTFILANGLPFMFILAIPISHLVVALPNEENLWFPELAIITQAFAFSIALVDRTRGIQSALVTARISNQQLEFDLKEAGFQVQLNQLEIDKAIADINTEKVKNDLLQQTLQTNQRELAASALHMVQKNELLSHLKSQLQLLSRPNPSTSQGMRAMSTLIDNSTQLDSDWDKFKIHFEQVHPHFFTELKSRYPALTTRETRLYAYFHMKLSHKEIAALLNIDPASVRRAKTRLFKKMALPETTQE</sequence>
<dbReference type="SUPFAM" id="SSF46894">
    <property type="entry name" value="C-terminal effector domain of the bipartite response regulators"/>
    <property type="match status" value="1"/>
</dbReference>
<keyword evidence="1" id="KW-0812">Transmembrane</keyword>
<dbReference type="InterPro" id="IPR011623">
    <property type="entry name" value="7TMR_DISM_rcpt_extracell_dom1"/>
</dbReference>
<dbReference type="InterPro" id="IPR036388">
    <property type="entry name" value="WH-like_DNA-bd_sf"/>
</dbReference>
<feature type="transmembrane region" description="Helical" evidence="1">
    <location>
        <begin position="225"/>
        <end position="245"/>
    </location>
</feature>
<keyword evidence="4" id="KW-1185">Reference proteome</keyword>
<dbReference type="Pfam" id="PF07695">
    <property type="entry name" value="7TMR-DISM_7TM"/>
    <property type="match status" value="1"/>
</dbReference>
<feature type="transmembrane region" description="Helical" evidence="1">
    <location>
        <begin position="309"/>
        <end position="329"/>
    </location>
</feature>